<dbReference type="STRING" id="465820.NS263_12160"/>
<dbReference type="Pfam" id="PF10604">
    <property type="entry name" value="Polyketide_cyc2"/>
    <property type="match status" value="1"/>
</dbReference>
<dbReference type="InterPro" id="IPR019587">
    <property type="entry name" value="Polyketide_cyclase/dehydratase"/>
</dbReference>
<sequence length="147" mass="16532">MAKNVRIVHCSPEAVFDVLRDGWLYPTWVVGASRMRGQDPTWPAVGSELHHSFGIWPFLINDVTTVLEVDEPRRLVIQAKGWPVGEARVEVEVEPHPRGSRVTLRENPVRGPGSLVPGFIAQPGIWVRNNESIRRLRWVAEGRAGTQ</sequence>
<dbReference type="InterPro" id="IPR023393">
    <property type="entry name" value="START-like_dom_sf"/>
</dbReference>
<dbReference type="OrthoDB" id="4483486at2"/>
<dbReference type="EMBL" id="LDRC01000030">
    <property type="protein sequence ID" value="KTR52453.1"/>
    <property type="molecule type" value="Genomic_DNA"/>
</dbReference>
<evidence type="ECO:0000313" key="2">
    <source>
        <dbReference type="Proteomes" id="UP000072763"/>
    </source>
</evidence>
<dbReference type="Proteomes" id="UP000072763">
    <property type="component" value="Unassembled WGS sequence"/>
</dbReference>
<dbReference type="RefSeq" id="WP_058749439.1">
    <property type="nucleotide sequence ID" value="NZ_LDRC01000030.1"/>
</dbReference>
<gene>
    <name evidence="1" type="ORF">NS359_06370</name>
</gene>
<dbReference type="SUPFAM" id="SSF55961">
    <property type="entry name" value="Bet v1-like"/>
    <property type="match status" value="1"/>
</dbReference>
<proteinExistence type="predicted"/>
<comment type="caution">
    <text evidence="1">The sequence shown here is derived from an EMBL/GenBank/DDBJ whole genome shotgun (WGS) entry which is preliminary data.</text>
</comment>
<accession>A0A147DSD0</accession>
<protein>
    <submittedName>
        <fullName evidence="1">Polyketide cyclase</fullName>
    </submittedName>
</protein>
<dbReference type="AlphaFoldDB" id="A0A147DSD0"/>
<reference evidence="1 2" key="1">
    <citation type="journal article" date="2016" name="Front. Microbiol.">
        <title>Genomic Resource of Rice Seed Associated Bacteria.</title>
        <authorList>
            <person name="Midha S."/>
            <person name="Bansal K."/>
            <person name="Sharma S."/>
            <person name="Kumar N."/>
            <person name="Patil P.P."/>
            <person name="Chaudhry V."/>
            <person name="Patil P.B."/>
        </authorList>
    </citation>
    <scope>NUCLEOTIDE SEQUENCE [LARGE SCALE GENOMIC DNA]</scope>
    <source>
        <strain evidence="1 2">NS359</strain>
    </source>
</reference>
<organism evidence="1 2">
    <name type="scientific">Curtobacterium oceanosedimentum</name>
    <dbReference type="NCBI Taxonomy" id="465820"/>
    <lineage>
        <taxon>Bacteria</taxon>
        <taxon>Bacillati</taxon>
        <taxon>Actinomycetota</taxon>
        <taxon>Actinomycetes</taxon>
        <taxon>Micrococcales</taxon>
        <taxon>Microbacteriaceae</taxon>
        <taxon>Curtobacterium</taxon>
    </lineage>
</organism>
<dbReference type="PATRIC" id="fig|465820.4.peg.1349"/>
<dbReference type="CDD" id="cd07812">
    <property type="entry name" value="SRPBCC"/>
    <property type="match status" value="1"/>
</dbReference>
<name>A0A147DSD0_9MICO</name>
<evidence type="ECO:0000313" key="1">
    <source>
        <dbReference type="EMBL" id="KTR52453.1"/>
    </source>
</evidence>
<dbReference type="Gene3D" id="3.30.530.20">
    <property type="match status" value="1"/>
</dbReference>